<proteinExistence type="predicted"/>
<keyword evidence="3" id="KW-1185">Reference proteome</keyword>
<keyword evidence="1" id="KW-1133">Transmembrane helix</keyword>
<gene>
    <name evidence="2" type="ORF">H7A79_1180</name>
</gene>
<organism evidence="2 3">
    <name type="scientific">Neisseria musculi</name>
    <dbReference type="NCBI Taxonomy" id="1815583"/>
    <lineage>
        <taxon>Bacteria</taxon>
        <taxon>Pseudomonadati</taxon>
        <taxon>Pseudomonadota</taxon>
        <taxon>Betaproteobacteria</taxon>
        <taxon>Neisseriales</taxon>
        <taxon>Neisseriaceae</taxon>
        <taxon>Neisseria</taxon>
    </lineage>
</organism>
<protein>
    <submittedName>
        <fullName evidence="2">Membrane protein</fullName>
    </submittedName>
</protein>
<dbReference type="KEGG" id="nmus:H7A79_1180"/>
<dbReference type="Proteomes" id="UP000516412">
    <property type="component" value="Chromosome"/>
</dbReference>
<keyword evidence="1" id="KW-0472">Membrane</keyword>
<sequence>MLGAKNRLLIALVYALSPLATAFIVSVSAAPEPVWFIMAYAVLLFSIPAFIVGWIQTAVLHRSRLFRMAVSGVSAFALCLVFSVCFNPLESGQSFTDSFGDLGRPPLPHLYLGIYGVLTAWLLDFLITAALNRKAV</sequence>
<feature type="transmembrane region" description="Helical" evidence="1">
    <location>
        <begin position="39"/>
        <end position="61"/>
    </location>
</feature>
<feature type="transmembrane region" description="Helical" evidence="1">
    <location>
        <begin position="68"/>
        <end position="89"/>
    </location>
</feature>
<feature type="transmembrane region" description="Helical" evidence="1">
    <location>
        <begin position="109"/>
        <end position="131"/>
    </location>
</feature>
<dbReference type="EMBL" id="CP060414">
    <property type="protein sequence ID" value="QNT59134.1"/>
    <property type="molecule type" value="Genomic_DNA"/>
</dbReference>
<name>A0A7H1MBW9_9NEIS</name>
<accession>A0A7H1MBW9</accession>
<evidence type="ECO:0000256" key="1">
    <source>
        <dbReference type="SAM" id="Phobius"/>
    </source>
</evidence>
<dbReference type="RefSeq" id="WP_187001426.1">
    <property type="nucleotide sequence ID" value="NZ_CP060414.2"/>
</dbReference>
<evidence type="ECO:0000313" key="3">
    <source>
        <dbReference type="Proteomes" id="UP000516412"/>
    </source>
</evidence>
<evidence type="ECO:0000313" key="2">
    <source>
        <dbReference type="EMBL" id="QNT59134.1"/>
    </source>
</evidence>
<reference evidence="2" key="1">
    <citation type="submission" date="2024-06" db="EMBL/GenBank/DDBJ databases">
        <title>Complete Genome Sequence of mouse commensal type strain Neisseria musculi.</title>
        <authorList>
            <person name="Thapa E."/>
            <person name="Aluvathingal J."/>
            <person name="Nadendla S."/>
            <person name="Mehta A."/>
            <person name="Tettelin H."/>
            <person name="Weyand N.J."/>
        </authorList>
    </citation>
    <scope>NUCLEOTIDE SEQUENCE</scope>
    <source>
        <strain evidence="2">NW831</strain>
    </source>
</reference>
<keyword evidence="1" id="KW-0812">Transmembrane</keyword>
<dbReference type="AlphaFoldDB" id="A0A7H1MBW9"/>